<evidence type="ECO:0000259" key="1">
    <source>
        <dbReference type="PROSITE" id="PS51736"/>
    </source>
</evidence>
<proteinExistence type="predicted"/>
<dbReference type="AlphaFoldDB" id="A0A381X7B9"/>
<organism evidence="2">
    <name type="scientific">marine metagenome</name>
    <dbReference type="NCBI Taxonomy" id="408172"/>
    <lineage>
        <taxon>unclassified sequences</taxon>
        <taxon>metagenomes</taxon>
        <taxon>ecological metagenomes</taxon>
    </lineage>
</organism>
<sequence length="119" mass="14012">MLLIKEAVSQMERELKKTKTTEDRMETSKRSQWGLASMRTRLNIKEDVGINQDYRLRLTADSTFGPYITELTRLEEVSSHLSYMTNLLLDKEEIITFAWHDASRKKKNNRNWRPCSDTA</sequence>
<accession>A0A381X7B9</accession>
<dbReference type="GO" id="GO:0003677">
    <property type="term" value="F:DNA binding"/>
    <property type="evidence" value="ECO:0007669"/>
    <property type="project" value="InterPro"/>
</dbReference>
<reference evidence="2" key="1">
    <citation type="submission" date="2018-05" db="EMBL/GenBank/DDBJ databases">
        <authorList>
            <person name="Lanie J.A."/>
            <person name="Ng W.-L."/>
            <person name="Kazmierczak K.M."/>
            <person name="Andrzejewski T.M."/>
            <person name="Davidsen T.M."/>
            <person name="Wayne K.J."/>
            <person name="Tettelin H."/>
            <person name="Glass J.I."/>
            <person name="Rusch D."/>
            <person name="Podicherti R."/>
            <person name="Tsui H.-C.T."/>
            <person name="Winkler M.E."/>
        </authorList>
    </citation>
    <scope>NUCLEOTIDE SEQUENCE</scope>
</reference>
<evidence type="ECO:0000313" key="2">
    <source>
        <dbReference type="EMBL" id="SVA60634.1"/>
    </source>
</evidence>
<dbReference type="InterPro" id="IPR006119">
    <property type="entry name" value="Resolv_N"/>
</dbReference>
<name>A0A381X7B9_9ZZZZ</name>
<dbReference type="GO" id="GO:0000150">
    <property type="term" value="F:DNA strand exchange activity"/>
    <property type="evidence" value="ECO:0007669"/>
    <property type="project" value="InterPro"/>
</dbReference>
<gene>
    <name evidence="2" type="ORF">METZ01_LOCUS113488</name>
</gene>
<dbReference type="PROSITE" id="PS51736">
    <property type="entry name" value="RECOMBINASES_3"/>
    <property type="match status" value="1"/>
</dbReference>
<dbReference type="EMBL" id="UINC01014163">
    <property type="protein sequence ID" value="SVA60634.1"/>
    <property type="molecule type" value="Genomic_DNA"/>
</dbReference>
<feature type="domain" description="Resolvase/invertase-type recombinase catalytic" evidence="1">
    <location>
        <begin position="1"/>
        <end position="31"/>
    </location>
</feature>
<protein>
    <recommendedName>
        <fullName evidence="1">Resolvase/invertase-type recombinase catalytic domain-containing protein</fullName>
    </recommendedName>
</protein>